<dbReference type="InterPro" id="IPR058625">
    <property type="entry name" value="MdtA-like_BSH"/>
</dbReference>
<evidence type="ECO:0000313" key="6">
    <source>
        <dbReference type="Proteomes" id="UP001149821"/>
    </source>
</evidence>
<dbReference type="Gene3D" id="2.40.50.100">
    <property type="match status" value="1"/>
</dbReference>
<accession>A0ABT5QFW3</accession>
<dbReference type="PANTHER" id="PTHR30469">
    <property type="entry name" value="MULTIDRUG RESISTANCE PROTEIN MDTA"/>
    <property type="match status" value="1"/>
</dbReference>
<evidence type="ECO:0000259" key="4">
    <source>
        <dbReference type="Pfam" id="PF25917"/>
    </source>
</evidence>
<comment type="similarity">
    <text evidence="1">Belongs to the membrane fusion protein (MFP) (TC 8.A.1) family.</text>
</comment>
<dbReference type="Gene3D" id="2.40.30.170">
    <property type="match status" value="1"/>
</dbReference>
<protein>
    <submittedName>
        <fullName evidence="5">Efflux RND transporter periplasmic adaptor subunit</fullName>
    </submittedName>
</protein>
<evidence type="ECO:0000256" key="2">
    <source>
        <dbReference type="SAM" id="Coils"/>
    </source>
</evidence>
<dbReference type="PANTHER" id="PTHR30469:SF11">
    <property type="entry name" value="BLL4320 PROTEIN"/>
    <property type="match status" value="1"/>
</dbReference>
<evidence type="ECO:0000256" key="3">
    <source>
        <dbReference type="SAM" id="SignalP"/>
    </source>
</evidence>
<sequence length="363" mass="39745">MRKRITSIMFVTSLTALTACNLQSEAQEQKLQTVKPTVTVTEINLVSSYRVPKEFVGTVQVGQRANLGFELAGKINALFVDVGDTVAKGQPLAQLDTLLLDTESRQLSAQFEQLDAQLALTKTNLQRQRQLKKKGFSADAEIDSLTSQRDALRANMRELEATLASNTLRKEKSTIYAPYEGQVSERFVSVGDVINMGAPTFTLLSNKQNEARIGIPIKYLTSIANKPTTNIRIGNDSYPSQLLNPGAAVDARSRTVQLRYALPDSVSVISGQLVYLQDTNEFAADGFWIPLTSLTDGLRGTWNVFEANGDGNGGHQIARRSVQVIHADEEKAFVSGPMENGDMIVTDGVHRIVSGQQVNIVEE</sequence>
<dbReference type="Pfam" id="PF25917">
    <property type="entry name" value="BSH_RND"/>
    <property type="match status" value="1"/>
</dbReference>
<keyword evidence="3" id="KW-0732">Signal</keyword>
<name>A0ABT5QFW3_9GAMM</name>
<evidence type="ECO:0000313" key="5">
    <source>
        <dbReference type="EMBL" id="MDD1779870.1"/>
    </source>
</evidence>
<dbReference type="Proteomes" id="UP001149821">
    <property type="component" value="Unassembled WGS sequence"/>
</dbReference>
<feature type="chain" id="PRO_5046429948" evidence="3">
    <location>
        <begin position="19"/>
        <end position="363"/>
    </location>
</feature>
<dbReference type="PROSITE" id="PS51257">
    <property type="entry name" value="PROKAR_LIPOPROTEIN"/>
    <property type="match status" value="1"/>
</dbReference>
<keyword evidence="6" id="KW-1185">Reference proteome</keyword>
<dbReference type="Gene3D" id="1.10.287.470">
    <property type="entry name" value="Helix hairpin bin"/>
    <property type="match status" value="1"/>
</dbReference>
<dbReference type="NCBIfam" id="TIGR01730">
    <property type="entry name" value="RND_mfp"/>
    <property type="match status" value="1"/>
</dbReference>
<feature type="coiled-coil region" evidence="2">
    <location>
        <begin position="142"/>
        <end position="169"/>
    </location>
</feature>
<dbReference type="SUPFAM" id="SSF111369">
    <property type="entry name" value="HlyD-like secretion proteins"/>
    <property type="match status" value="1"/>
</dbReference>
<evidence type="ECO:0000256" key="1">
    <source>
        <dbReference type="ARBA" id="ARBA00009477"/>
    </source>
</evidence>
<proteinExistence type="inferred from homology"/>
<reference evidence="5" key="1">
    <citation type="submission" date="2021-12" db="EMBL/GenBank/DDBJ databases">
        <title>Enterovibrio ZSDZ35 sp. nov. and Enterovibrio ZSDZ42 sp. nov., isolated from coastal seawater in Qingdao.</title>
        <authorList>
            <person name="Zhang P."/>
        </authorList>
    </citation>
    <scope>NUCLEOTIDE SEQUENCE</scope>
    <source>
        <strain evidence="5">ZSDZ35</strain>
    </source>
</reference>
<dbReference type="Gene3D" id="2.40.420.20">
    <property type="match status" value="1"/>
</dbReference>
<feature type="signal peptide" evidence="3">
    <location>
        <begin position="1"/>
        <end position="18"/>
    </location>
</feature>
<dbReference type="EMBL" id="JAJUBB010000001">
    <property type="protein sequence ID" value="MDD1779870.1"/>
    <property type="molecule type" value="Genomic_DNA"/>
</dbReference>
<gene>
    <name evidence="5" type="ORF">LRP49_01555</name>
</gene>
<dbReference type="InterPro" id="IPR006143">
    <property type="entry name" value="RND_pump_MFP"/>
</dbReference>
<organism evidence="5 6">
    <name type="scientific">Enterovibrio qingdaonensis</name>
    <dbReference type="NCBI Taxonomy" id="2899818"/>
    <lineage>
        <taxon>Bacteria</taxon>
        <taxon>Pseudomonadati</taxon>
        <taxon>Pseudomonadota</taxon>
        <taxon>Gammaproteobacteria</taxon>
        <taxon>Vibrionales</taxon>
        <taxon>Vibrionaceae</taxon>
        <taxon>Enterovibrio</taxon>
    </lineage>
</organism>
<feature type="domain" description="Multidrug resistance protein MdtA-like barrel-sandwich hybrid" evidence="4">
    <location>
        <begin position="71"/>
        <end position="203"/>
    </location>
</feature>
<keyword evidence="2" id="KW-0175">Coiled coil</keyword>
<comment type="caution">
    <text evidence="5">The sequence shown here is derived from an EMBL/GenBank/DDBJ whole genome shotgun (WGS) entry which is preliminary data.</text>
</comment>
<dbReference type="RefSeq" id="WP_274139706.1">
    <property type="nucleotide sequence ID" value="NZ_JAJUBB010000001.1"/>
</dbReference>